<organism evidence="2 3">
    <name type="scientific">Fibrella aestuarina BUZ 2</name>
    <dbReference type="NCBI Taxonomy" id="1166018"/>
    <lineage>
        <taxon>Bacteria</taxon>
        <taxon>Pseudomonadati</taxon>
        <taxon>Bacteroidota</taxon>
        <taxon>Cytophagia</taxon>
        <taxon>Cytophagales</taxon>
        <taxon>Spirosomataceae</taxon>
        <taxon>Fibrella</taxon>
    </lineage>
</organism>
<accession>I0KCX4</accession>
<keyword evidence="3" id="KW-1185">Reference proteome</keyword>
<reference evidence="2 3" key="1">
    <citation type="journal article" date="2012" name="J. Bacteriol.">
        <title>Genome Sequence of Fibrella aestuarina BUZ 2T, a Filamentous Marine Bacterium.</title>
        <authorList>
            <person name="Filippini M."/>
            <person name="Qi W."/>
            <person name="Blom J."/>
            <person name="Goesmann A."/>
            <person name="Smits T.H."/>
            <person name="Bagheri H.C."/>
        </authorList>
    </citation>
    <scope>NUCLEOTIDE SEQUENCE [LARGE SCALE GENOMIC DNA]</scope>
    <source>
        <strain evidence="3">BUZ 2T</strain>
    </source>
</reference>
<evidence type="ECO:0000256" key="1">
    <source>
        <dbReference type="SAM" id="MobiDB-lite"/>
    </source>
</evidence>
<sequence>MMTLEQCTYHANGHKLVFGIFALKQFNLATQTYPTIFSVVAYFNGHTQLNGLIEMVRAGYEQGNRKVITPYEAADIVQTFTAEQQDEMSMLFYSSIVGEDFITWAERQKQALEQAEADAVGPQPETTDSIPKS</sequence>
<dbReference type="eggNOG" id="ENOG502ZR8A">
    <property type="taxonomic scope" value="Bacteria"/>
</dbReference>
<name>I0KCX4_9BACT</name>
<dbReference type="HOGENOM" id="CLU_1903573_0_0_10"/>
<evidence type="ECO:0000313" key="3">
    <source>
        <dbReference type="Proteomes" id="UP000011058"/>
    </source>
</evidence>
<dbReference type="KEGG" id="fae:FAES_3976"/>
<dbReference type="Proteomes" id="UP000011058">
    <property type="component" value="Chromosome"/>
</dbReference>
<dbReference type="RefSeq" id="WP_015333076.1">
    <property type="nucleotide sequence ID" value="NC_020054.1"/>
</dbReference>
<dbReference type="AlphaFoldDB" id="I0KCX4"/>
<dbReference type="STRING" id="1166018.FAES_3976"/>
<proteinExistence type="predicted"/>
<gene>
    <name evidence="2" type="ORF">FAES_3976</name>
</gene>
<feature type="compositionally biased region" description="Polar residues" evidence="1">
    <location>
        <begin position="124"/>
        <end position="133"/>
    </location>
</feature>
<dbReference type="EMBL" id="HE796683">
    <property type="protein sequence ID" value="CCH01977.1"/>
    <property type="molecule type" value="Genomic_DNA"/>
</dbReference>
<evidence type="ECO:0000313" key="2">
    <source>
        <dbReference type="EMBL" id="CCH01977.1"/>
    </source>
</evidence>
<feature type="region of interest" description="Disordered" evidence="1">
    <location>
        <begin position="113"/>
        <end position="133"/>
    </location>
</feature>
<protein>
    <submittedName>
        <fullName evidence="2">Uncharacterized protein</fullName>
    </submittedName>
</protein>